<dbReference type="KEGG" id="pno:SNOG_08745"/>
<dbReference type="InParanoid" id="Q0UHL9"/>
<reference evidence="3" key="1">
    <citation type="journal article" date="2007" name="Plant Cell">
        <title>Dothideomycete-plant interactions illuminated by genome sequencing and EST analysis of the wheat pathogen Stagonospora nodorum.</title>
        <authorList>
            <person name="Hane J.K."/>
            <person name="Lowe R.G."/>
            <person name="Solomon P.S."/>
            <person name="Tan K.C."/>
            <person name="Schoch C.L."/>
            <person name="Spatafora J.W."/>
            <person name="Crous P.W."/>
            <person name="Kodira C."/>
            <person name="Birren B.W."/>
            <person name="Galagan J.E."/>
            <person name="Torriani S.F."/>
            <person name="McDonald B.A."/>
            <person name="Oliver R.P."/>
        </authorList>
    </citation>
    <scope>NUCLEOTIDE SEQUENCE [LARGE SCALE GENOMIC DNA]</scope>
    <source>
        <strain evidence="3">SN15 / ATCC MYA-4574 / FGSC 10173</strain>
    </source>
</reference>
<dbReference type="GeneID" id="5975952"/>
<accession>Q0UHL9</accession>
<gene>
    <name evidence="2" type="ORF">SNOG_08745</name>
</gene>
<sequence>MQRSAGHQRRRCADERRHSADMRKVRPLSSTSAIAVTSGIRTTEGEIGGLLLKPKRRVHAIVLQP</sequence>
<organism evidence="2 3">
    <name type="scientific">Phaeosphaeria nodorum (strain SN15 / ATCC MYA-4574 / FGSC 10173)</name>
    <name type="common">Glume blotch fungus</name>
    <name type="synonym">Parastagonospora nodorum</name>
    <dbReference type="NCBI Taxonomy" id="321614"/>
    <lineage>
        <taxon>Eukaryota</taxon>
        <taxon>Fungi</taxon>
        <taxon>Dikarya</taxon>
        <taxon>Ascomycota</taxon>
        <taxon>Pezizomycotina</taxon>
        <taxon>Dothideomycetes</taxon>
        <taxon>Pleosporomycetidae</taxon>
        <taxon>Pleosporales</taxon>
        <taxon>Pleosporineae</taxon>
        <taxon>Phaeosphaeriaceae</taxon>
        <taxon>Parastagonospora</taxon>
    </lineage>
</organism>
<dbReference type="Proteomes" id="UP000001055">
    <property type="component" value="Unassembled WGS sequence"/>
</dbReference>
<feature type="compositionally biased region" description="Basic residues" evidence="1">
    <location>
        <begin position="1"/>
        <end position="10"/>
    </location>
</feature>
<evidence type="ECO:0000313" key="2">
    <source>
        <dbReference type="EMBL" id="EAT83913.2"/>
    </source>
</evidence>
<evidence type="ECO:0000256" key="1">
    <source>
        <dbReference type="SAM" id="MobiDB-lite"/>
    </source>
</evidence>
<feature type="compositionally biased region" description="Basic and acidic residues" evidence="1">
    <location>
        <begin position="11"/>
        <end position="24"/>
    </location>
</feature>
<dbReference type="HOGENOM" id="CLU_2850440_0_0_1"/>
<dbReference type="RefSeq" id="XP_001799053.1">
    <property type="nucleotide sequence ID" value="XM_001799001.1"/>
</dbReference>
<dbReference type="EMBL" id="CH445337">
    <property type="protein sequence ID" value="EAT83913.2"/>
    <property type="molecule type" value="Genomic_DNA"/>
</dbReference>
<feature type="region of interest" description="Disordered" evidence="1">
    <location>
        <begin position="1"/>
        <end position="30"/>
    </location>
</feature>
<proteinExistence type="predicted"/>
<protein>
    <submittedName>
        <fullName evidence="2">Uncharacterized protein</fullName>
    </submittedName>
</protein>
<name>Q0UHL9_PHANO</name>
<dbReference type="AlphaFoldDB" id="Q0UHL9"/>
<evidence type="ECO:0000313" key="3">
    <source>
        <dbReference type="Proteomes" id="UP000001055"/>
    </source>
</evidence>